<dbReference type="EMBL" id="KB632326">
    <property type="protein sequence ID" value="ERL92415.1"/>
    <property type="molecule type" value="Genomic_DNA"/>
</dbReference>
<evidence type="ECO:0000256" key="13">
    <source>
        <dbReference type="ARBA" id="ARBA00023136"/>
    </source>
</evidence>
<evidence type="ECO:0000256" key="16">
    <source>
        <dbReference type="RuleBase" id="RU003465"/>
    </source>
</evidence>
<dbReference type="GO" id="GO:0004722">
    <property type="term" value="F:protein serine/threonine phosphatase activity"/>
    <property type="evidence" value="ECO:0007669"/>
    <property type="project" value="InterPro"/>
</dbReference>
<comment type="cofactor">
    <cofactor evidence="1">
        <name>Mn(2+)</name>
        <dbReference type="ChEBI" id="CHEBI:29035"/>
    </cofactor>
</comment>
<evidence type="ECO:0000256" key="10">
    <source>
        <dbReference type="ARBA" id="ARBA00022801"/>
    </source>
</evidence>
<keyword evidence="11" id="KW-0460">Magnesium</keyword>
<dbReference type="InterPro" id="IPR000222">
    <property type="entry name" value="PP2C_BS"/>
</dbReference>
<keyword evidence="8" id="KW-0519">Myristate</keyword>
<keyword evidence="15" id="KW-0449">Lipoprotein</keyword>
<dbReference type="GO" id="GO:0005829">
    <property type="term" value="C:cytosol"/>
    <property type="evidence" value="ECO:0007669"/>
    <property type="project" value="UniProtKB-SubCell"/>
</dbReference>
<dbReference type="GO" id="GO:0000287">
    <property type="term" value="F:magnesium ion binding"/>
    <property type="evidence" value="ECO:0007669"/>
    <property type="project" value="InterPro"/>
</dbReference>
<evidence type="ECO:0000256" key="5">
    <source>
        <dbReference type="ARBA" id="ARBA00006702"/>
    </source>
</evidence>
<comment type="subcellular location">
    <subcellularLocation>
        <location evidence="3">Cytoplasm</location>
        <location evidence="3">Cytosol</location>
    </subcellularLocation>
    <subcellularLocation>
        <location evidence="4">Membrane</location>
        <topology evidence="4">Lipid-anchor</topology>
    </subcellularLocation>
</comment>
<sequence length="418" mass="46115">MGAFLEKPNTDKFQEVGEGNGLRYAVASMQGWRVEMEDAHSAKCAGLCDDERLRDWSYFAVFDGHAGARVSAHCADHLLDAIVAQEEFSEDVIKGIRQGFLGKDYHSSASIIADKIGAFESCKTFSPETREQGSNVTVAFAELDDKMRNLPEMSSGEDKSGTTAVCAFISPKGLFIANCGDSRAVLCRNGSPAFSTQDHKPGLPSEMARIVRAGGSVMIHRVNGSLAVSRALGDFEYKNVKGRGPCEQLVSPEPEIFVQDRDHRLDEFLVLACDGVWDVMSNEDLCAYIRSRLQVTEDLREVAGQVIDTCLYKGSRDNMSIVLVVFPGAPRPYPEAIQAERDLDATLESHIKEIIRDQKQIEFVELVSKLDSMEIEGLPPGGGLSSKRALIEQMYKQLLPDRDDTVSLHFDFDGFTNQ</sequence>
<keyword evidence="14" id="KW-0464">Manganese</keyword>
<dbReference type="InterPro" id="IPR015655">
    <property type="entry name" value="PP2C"/>
</dbReference>
<evidence type="ECO:0000256" key="3">
    <source>
        <dbReference type="ARBA" id="ARBA00004514"/>
    </source>
</evidence>
<dbReference type="PANTHER" id="PTHR47992">
    <property type="entry name" value="PROTEIN PHOSPHATASE"/>
    <property type="match status" value="1"/>
</dbReference>
<evidence type="ECO:0000256" key="2">
    <source>
        <dbReference type="ARBA" id="ARBA00001946"/>
    </source>
</evidence>
<proteinExistence type="inferred from homology"/>
<dbReference type="Proteomes" id="UP000030742">
    <property type="component" value="Unassembled WGS sequence"/>
</dbReference>
<keyword evidence="6" id="KW-0963">Cytoplasm</keyword>
<evidence type="ECO:0000256" key="14">
    <source>
        <dbReference type="ARBA" id="ARBA00023211"/>
    </source>
</evidence>
<keyword evidence="12 16" id="KW-0904">Protein phosphatase</keyword>
<dbReference type="InterPro" id="IPR036580">
    <property type="entry name" value="PP2C_C_sf"/>
</dbReference>
<dbReference type="FunFam" id="3.60.40.10:FF:000001">
    <property type="entry name" value="protein phosphatase 1B isoform X1"/>
    <property type="match status" value="1"/>
</dbReference>
<dbReference type="InterPro" id="IPR036457">
    <property type="entry name" value="PPM-type-like_dom_sf"/>
</dbReference>
<evidence type="ECO:0000313" key="19">
    <source>
        <dbReference type="Proteomes" id="UP000030742"/>
    </source>
</evidence>
<dbReference type="GO" id="GO:0016020">
    <property type="term" value="C:membrane"/>
    <property type="evidence" value="ECO:0007669"/>
    <property type="project" value="UniProtKB-SubCell"/>
</dbReference>
<dbReference type="STRING" id="77166.U4UQT8"/>
<dbReference type="SMART" id="SM00332">
    <property type="entry name" value="PP2Cc"/>
    <property type="match status" value="1"/>
</dbReference>
<keyword evidence="7" id="KW-0597">Phosphoprotein</keyword>
<evidence type="ECO:0000256" key="1">
    <source>
        <dbReference type="ARBA" id="ARBA00001936"/>
    </source>
</evidence>
<dbReference type="PROSITE" id="PS51746">
    <property type="entry name" value="PPM_2"/>
    <property type="match status" value="1"/>
</dbReference>
<dbReference type="SUPFAM" id="SSF81601">
    <property type="entry name" value="Protein serine/threonine phosphatase 2C, C-terminal domain"/>
    <property type="match status" value="1"/>
</dbReference>
<evidence type="ECO:0000256" key="7">
    <source>
        <dbReference type="ARBA" id="ARBA00022553"/>
    </source>
</evidence>
<comment type="cofactor">
    <cofactor evidence="2">
        <name>Mg(2+)</name>
        <dbReference type="ChEBI" id="CHEBI:18420"/>
    </cofactor>
</comment>
<evidence type="ECO:0000256" key="12">
    <source>
        <dbReference type="ARBA" id="ARBA00022912"/>
    </source>
</evidence>
<feature type="domain" description="PPM-type phosphatase" evidence="17">
    <location>
        <begin position="23"/>
        <end position="326"/>
    </location>
</feature>
<evidence type="ECO:0000256" key="9">
    <source>
        <dbReference type="ARBA" id="ARBA00022723"/>
    </source>
</evidence>
<dbReference type="Pfam" id="PF07830">
    <property type="entry name" value="PP2C_C"/>
    <property type="match status" value="1"/>
</dbReference>
<evidence type="ECO:0000256" key="6">
    <source>
        <dbReference type="ARBA" id="ARBA00022490"/>
    </source>
</evidence>
<dbReference type="SUPFAM" id="SSF81606">
    <property type="entry name" value="PP2C-like"/>
    <property type="match status" value="1"/>
</dbReference>
<dbReference type="GO" id="GO:0030145">
    <property type="term" value="F:manganese ion binding"/>
    <property type="evidence" value="ECO:0007669"/>
    <property type="project" value="InterPro"/>
</dbReference>
<evidence type="ECO:0000256" key="4">
    <source>
        <dbReference type="ARBA" id="ARBA00004635"/>
    </source>
</evidence>
<dbReference type="Gene3D" id="1.10.10.430">
    <property type="entry name" value="Phosphatase 2C, C-terminal domain suprefamily"/>
    <property type="match status" value="1"/>
</dbReference>
<gene>
    <name evidence="18" type="ORF">D910_09729</name>
</gene>
<dbReference type="InterPro" id="IPR012911">
    <property type="entry name" value="PP2C_C"/>
</dbReference>
<evidence type="ECO:0000256" key="15">
    <source>
        <dbReference type="ARBA" id="ARBA00023288"/>
    </source>
</evidence>
<evidence type="ECO:0000256" key="11">
    <source>
        <dbReference type="ARBA" id="ARBA00022842"/>
    </source>
</evidence>
<protein>
    <recommendedName>
        <fullName evidence="17">PPM-type phosphatase domain-containing protein</fullName>
    </recommendedName>
</protein>
<dbReference type="OrthoDB" id="10264738at2759"/>
<accession>U4UQT8</accession>
<evidence type="ECO:0000256" key="8">
    <source>
        <dbReference type="ARBA" id="ARBA00022707"/>
    </source>
</evidence>
<dbReference type="AlphaFoldDB" id="U4UQT8"/>
<keyword evidence="10 16" id="KW-0378">Hydrolase</keyword>
<dbReference type="Pfam" id="PF00481">
    <property type="entry name" value="PP2C"/>
    <property type="match status" value="2"/>
</dbReference>
<dbReference type="PROSITE" id="PS01032">
    <property type="entry name" value="PPM_1"/>
    <property type="match status" value="1"/>
</dbReference>
<comment type="similarity">
    <text evidence="5 16">Belongs to the PP2C family.</text>
</comment>
<evidence type="ECO:0000313" key="18">
    <source>
        <dbReference type="EMBL" id="ERL92415.1"/>
    </source>
</evidence>
<dbReference type="InterPro" id="IPR001932">
    <property type="entry name" value="PPM-type_phosphatase-like_dom"/>
</dbReference>
<name>U4UQT8_DENPD</name>
<dbReference type="CDD" id="cd00143">
    <property type="entry name" value="PP2Cc"/>
    <property type="match status" value="1"/>
</dbReference>
<dbReference type="Gene3D" id="3.60.40.10">
    <property type="entry name" value="PPM-type phosphatase domain"/>
    <property type="match status" value="1"/>
</dbReference>
<keyword evidence="9" id="KW-0479">Metal-binding</keyword>
<organism evidence="18 19">
    <name type="scientific">Dendroctonus ponderosae</name>
    <name type="common">Mountain pine beetle</name>
    <dbReference type="NCBI Taxonomy" id="77166"/>
    <lineage>
        <taxon>Eukaryota</taxon>
        <taxon>Metazoa</taxon>
        <taxon>Ecdysozoa</taxon>
        <taxon>Arthropoda</taxon>
        <taxon>Hexapoda</taxon>
        <taxon>Insecta</taxon>
        <taxon>Pterygota</taxon>
        <taxon>Neoptera</taxon>
        <taxon>Endopterygota</taxon>
        <taxon>Coleoptera</taxon>
        <taxon>Polyphaga</taxon>
        <taxon>Cucujiformia</taxon>
        <taxon>Curculionidae</taxon>
        <taxon>Scolytinae</taxon>
        <taxon>Dendroctonus</taxon>
    </lineage>
</organism>
<reference evidence="18 19" key="1">
    <citation type="journal article" date="2013" name="Genome Biol.">
        <title>Draft genome of the mountain pine beetle, Dendroctonus ponderosae Hopkins, a major forest pest.</title>
        <authorList>
            <person name="Keeling C.I."/>
            <person name="Yuen M.M."/>
            <person name="Liao N.Y."/>
            <person name="Docking T.R."/>
            <person name="Chan S.K."/>
            <person name="Taylor G.A."/>
            <person name="Palmquist D.L."/>
            <person name="Jackman S.D."/>
            <person name="Nguyen A."/>
            <person name="Li M."/>
            <person name="Henderson H."/>
            <person name="Janes J.K."/>
            <person name="Zhao Y."/>
            <person name="Pandoh P."/>
            <person name="Moore R."/>
            <person name="Sperling F.A."/>
            <person name="Huber D.P."/>
            <person name="Birol I."/>
            <person name="Jones S.J."/>
            <person name="Bohlmann J."/>
        </authorList>
    </citation>
    <scope>NUCLEOTIDE SEQUENCE</scope>
</reference>
<evidence type="ECO:0000259" key="17">
    <source>
        <dbReference type="PROSITE" id="PS51746"/>
    </source>
</evidence>
<keyword evidence="13" id="KW-0472">Membrane</keyword>